<dbReference type="InterPro" id="IPR023286">
    <property type="entry name" value="ABATE_dom_sf"/>
</dbReference>
<evidence type="ECO:0000313" key="1">
    <source>
        <dbReference type="EMBL" id="ERT57087.1"/>
    </source>
</evidence>
<sequence>MDEKISGISLKTMFQHKGYGCLCAKDTVNTSPDEAPTVTLKVCPDTSTQLLFSYAPKDGLNMTGVAGGLHEKNILGKLLALPKGDIDKHIEFIEKYGFLYPLPDNEYTAIEASDLIEIINRIKSTIRLYSYINKKDYRGVLIHVVYLLYAPVTELRIGDDVFSTCTHRFKSLLDSYNLFLDLSREPEVAANGTYSVDDAFLGKKNTIDIGFYNVVRSGSDTNLQGSKDPWFKNLMAMYVGCKDVDEETRFLIDFFYHLQTEVSVIKEVHFGSFKSYTTFNENALDDSFKNALLKIARIVVAEEINHNIRGIHPKYNGGKLTATWQVDTLIEALYFSIFYMRNGEMYKECENPNCKRDRFFLVEATRTNKRYCCEQCRNAAGAQRYRNRQL</sequence>
<dbReference type="eggNOG" id="ENOG503342A">
    <property type="taxonomic scope" value="Bacteria"/>
</dbReference>
<dbReference type="PATRIC" id="fig|1111454.3.peg.2019"/>
<reference evidence="1 2" key="1">
    <citation type="submission" date="2013-09" db="EMBL/GenBank/DDBJ databases">
        <authorList>
            <person name="Durkin A.S."/>
            <person name="Haft D.R."/>
            <person name="McCorrison J."/>
            <person name="Torralba M."/>
            <person name="Gillis M."/>
            <person name="Haft D.H."/>
            <person name="Methe B."/>
            <person name="Sutton G."/>
            <person name="Nelson K.E."/>
        </authorList>
    </citation>
    <scope>NUCLEOTIDE SEQUENCE [LARGE SCALE GENOMIC DNA]</scope>
    <source>
        <strain evidence="1 2">BV3C16-1</strain>
    </source>
</reference>
<comment type="caution">
    <text evidence="1">The sequence shown here is derived from an EMBL/GenBank/DDBJ whole genome shotgun (WGS) entry which is preliminary data.</text>
</comment>
<dbReference type="EMBL" id="AWXA01000053">
    <property type="protein sequence ID" value="ERT57087.1"/>
    <property type="molecule type" value="Genomic_DNA"/>
</dbReference>
<name>U7UCC6_9FIRM</name>
<dbReference type="OrthoDB" id="1846498at2"/>
<accession>U7UCC6</accession>
<dbReference type="Gene3D" id="1.10.3300.10">
    <property type="entry name" value="Jann2411-like domain"/>
    <property type="match status" value="1"/>
</dbReference>
<keyword evidence="2" id="KW-1185">Reference proteome</keyword>
<organism evidence="1 2">
    <name type="scientific">Megasphaera vaginalis</name>
    <name type="common">ex Srinivasan et al. 2021</name>
    <dbReference type="NCBI Taxonomy" id="1111454"/>
    <lineage>
        <taxon>Bacteria</taxon>
        <taxon>Bacillati</taxon>
        <taxon>Bacillota</taxon>
        <taxon>Negativicutes</taxon>
        <taxon>Veillonellales</taxon>
        <taxon>Veillonellaceae</taxon>
        <taxon>Megasphaera</taxon>
    </lineage>
</organism>
<evidence type="ECO:0000313" key="2">
    <source>
        <dbReference type="Proteomes" id="UP000017090"/>
    </source>
</evidence>
<dbReference type="RefSeq" id="WP_023054394.1">
    <property type="nucleotide sequence ID" value="NZ_AWXA01000053.1"/>
</dbReference>
<dbReference type="Proteomes" id="UP000017090">
    <property type="component" value="Unassembled WGS sequence"/>
</dbReference>
<gene>
    <name evidence="1" type="ORF">HMPREF1250_1728</name>
</gene>
<proteinExistence type="predicted"/>
<evidence type="ECO:0008006" key="3">
    <source>
        <dbReference type="Google" id="ProtNLM"/>
    </source>
</evidence>
<protein>
    <recommendedName>
        <fullName evidence="3">CGNR zinc finger domain-containing protein</fullName>
    </recommendedName>
</protein>
<dbReference type="AlphaFoldDB" id="U7UCC6"/>
<dbReference type="SUPFAM" id="SSF160904">
    <property type="entry name" value="Jann2411-like"/>
    <property type="match status" value="1"/>
</dbReference>